<dbReference type="Pfam" id="PF01520">
    <property type="entry name" value="Amidase_3"/>
    <property type="match status" value="1"/>
</dbReference>
<dbReference type="PANTHER" id="PTHR30404">
    <property type="entry name" value="N-ACETYLMURAMOYL-L-ALANINE AMIDASE"/>
    <property type="match status" value="1"/>
</dbReference>
<dbReference type="GO" id="GO:0030288">
    <property type="term" value="C:outer membrane-bounded periplasmic space"/>
    <property type="evidence" value="ECO:0007669"/>
    <property type="project" value="TreeGrafter"/>
</dbReference>
<reference evidence="3 4" key="1">
    <citation type="journal article" date="2020" name="Biotechnol. Biofuels">
        <title>New insights from the biogas microbiome by comprehensive genome-resolved metagenomics of nearly 1600 species originating from multiple anaerobic digesters.</title>
        <authorList>
            <person name="Campanaro S."/>
            <person name="Treu L."/>
            <person name="Rodriguez-R L.M."/>
            <person name="Kovalovszki A."/>
            <person name="Ziels R.M."/>
            <person name="Maus I."/>
            <person name="Zhu X."/>
            <person name="Kougias P.G."/>
            <person name="Basile A."/>
            <person name="Luo G."/>
            <person name="Schluter A."/>
            <person name="Konstantinidis K.T."/>
            <person name="Angelidaki I."/>
        </authorList>
    </citation>
    <scope>NUCLEOTIDE SEQUENCE [LARGE SCALE GENOMIC DNA]</scope>
    <source>
        <strain evidence="3">AS27yjCOA_65</strain>
    </source>
</reference>
<name>A0A7X9FUR6_9DELT</name>
<gene>
    <name evidence="3" type="ORF">GYA55_15075</name>
</gene>
<feature type="domain" description="MurNAc-LAA" evidence="2">
    <location>
        <begin position="228"/>
        <end position="396"/>
    </location>
</feature>
<comment type="caution">
    <text evidence="3">The sequence shown here is derived from an EMBL/GenBank/DDBJ whole genome shotgun (WGS) entry which is preliminary data.</text>
</comment>
<dbReference type="GO" id="GO:0009253">
    <property type="term" value="P:peptidoglycan catabolic process"/>
    <property type="evidence" value="ECO:0007669"/>
    <property type="project" value="InterPro"/>
</dbReference>
<dbReference type="InterPro" id="IPR002508">
    <property type="entry name" value="MurNAc-LAA_cat"/>
</dbReference>
<evidence type="ECO:0000256" key="1">
    <source>
        <dbReference type="ARBA" id="ARBA00022801"/>
    </source>
</evidence>
<organism evidence="3 4">
    <name type="scientific">SAR324 cluster bacterium</name>
    <dbReference type="NCBI Taxonomy" id="2024889"/>
    <lineage>
        <taxon>Bacteria</taxon>
        <taxon>Deltaproteobacteria</taxon>
        <taxon>SAR324 cluster</taxon>
    </lineage>
</organism>
<evidence type="ECO:0000313" key="4">
    <source>
        <dbReference type="Proteomes" id="UP000524246"/>
    </source>
</evidence>
<dbReference type="SUPFAM" id="SSF53187">
    <property type="entry name" value="Zn-dependent exopeptidases"/>
    <property type="match status" value="1"/>
</dbReference>
<dbReference type="InterPro" id="IPR050695">
    <property type="entry name" value="N-acetylmuramoyl_amidase_3"/>
</dbReference>
<sequence length="406" mass="46162">MKRRREMMEREIQQIKKPGFLRALLLGCFMVVVNVEAQAPSSFLYHFNKERGFFFDTEEFENTVFFTDQKSLFSACELSVNYVAICDVSTGQRFYAKRSELEEIPVDPGKFSWKLKIIDVKGSIIDMFFAERSLGLAEQGYHPLMWIEGLEKSNVVKLHFFGVIPSVQFSTHNLQVNAPVVVGWQNAGGEQSIVQIQSSKIFGLKTLWENAGKLRVEIVQKIEKTQPVVIDAGHGGAEYGTHIDSIMEKELVLKAALRLKKYLESNALNVLLVRQDDKQLSLSERLFYAESQNAALFLSLHVDNWVHSVAFDRIPVGLSCYYQQFLSASFASTLCQGIKEKGYAVAWAARRSMYVLSSLAYPSVLLELGNLADPGDKQMLLDEYRFKAYVEKIGREILDFVKENEN</sequence>
<evidence type="ECO:0000313" key="3">
    <source>
        <dbReference type="EMBL" id="NMC64486.1"/>
    </source>
</evidence>
<evidence type="ECO:0000259" key="2">
    <source>
        <dbReference type="Pfam" id="PF01520"/>
    </source>
</evidence>
<dbReference type="CDD" id="cd02696">
    <property type="entry name" value="MurNAc-LAA"/>
    <property type="match status" value="1"/>
</dbReference>
<keyword evidence="1" id="KW-0378">Hydrolase</keyword>
<dbReference type="PANTHER" id="PTHR30404:SF0">
    <property type="entry name" value="N-ACETYLMURAMOYL-L-ALANINE AMIDASE AMIC"/>
    <property type="match status" value="1"/>
</dbReference>
<protein>
    <submittedName>
        <fullName evidence="3">N-acetylmuramoyl-L-alanine amidase</fullName>
    </submittedName>
</protein>
<dbReference type="EMBL" id="JAAZON010000686">
    <property type="protein sequence ID" value="NMC64486.1"/>
    <property type="molecule type" value="Genomic_DNA"/>
</dbReference>
<dbReference type="Gene3D" id="3.40.630.40">
    <property type="entry name" value="Zn-dependent exopeptidases"/>
    <property type="match status" value="1"/>
</dbReference>
<dbReference type="GO" id="GO:0008745">
    <property type="term" value="F:N-acetylmuramoyl-L-alanine amidase activity"/>
    <property type="evidence" value="ECO:0007669"/>
    <property type="project" value="InterPro"/>
</dbReference>
<accession>A0A7X9FUR6</accession>
<proteinExistence type="predicted"/>
<dbReference type="Proteomes" id="UP000524246">
    <property type="component" value="Unassembled WGS sequence"/>
</dbReference>
<dbReference type="AlphaFoldDB" id="A0A7X9FUR6"/>